<keyword evidence="3" id="KW-1185">Reference proteome</keyword>
<proteinExistence type="predicted"/>
<reference evidence="2" key="1">
    <citation type="submission" date="2022-07" db="EMBL/GenBank/DDBJ databases">
        <title>Parvularcula maris sp. nov., an algicidal bacterium isolated from seawater.</title>
        <authorList>
            <person name="Li F."/>
        </authorList>
    </citation>
    <scope>NUCLEOTIDE SEQUENCE</scope>
    <source>
        <strain evidence="2">BGMRC 0090</strain>
    </source>
</reference>
<gene>
    <name evidence="2" type="ORF">NOG11_08015</name>
</gene>
<evidence type="ECO:0000313" key="3">
    <source>
        <dbReference type="Proteomes" id="UP001142610"/>
    </source>
</evidence>
<accession>A0A9X2L9A8</accession>
<feature type="transmembrane region" description="Helical" evidence="1">
    <location>
        <begin position="203"/>
        <end position="224"/>
    </location>
</feature>
<keyword evidence="1" id="KW-0812">Transmembrane</keyword>
<keyword evidence="1" id="KW-0472">Membrane</keyword>
<comment type="caution">
    <text evidence="2">The sequence shown here is derived from an EMBL/GenBank/DDBJ whole genome shotgun (WGS) entry which is preliminary data.</text>
</comment>
<dbReference type="AlphaFoldDB" id="A0A9X2L9A8"/>
<dbReference type="RefSeq" id="WP_256619206.1">
    <property type="nucleotide sequence ID" value="NZ_JANIBC010000004.1"/>
</dbReference>
<sequence length="233" mass="26011">MTRGLWQRRLRQLHLALAIAVGAQVLLWFASGLFMVGFDIDRVRGDHLRTDRSAPFLPESGIVAPEIAMAAAPFPANEALLTMRSGEPVWVVRYGLEEVLVSGLTGERLPVLNEEAMARLAESSYAGRGTLAGLTYLEERPRAVGGDGPVWEASFGPDDRAALYFHPLTGELEKVRTPLWYSFDFMWGLHIMDWSSRENFNSWWLRATTVFALLFALSGSALVATRVARWMGR</sequence>
<evidence type="ECO:0000256" key="1">
    <source>
        <dbReference type="SAM" id="Phobius"/>
    </source>
</evidence>
<evidence type="ECO:0008006" key="4">
    <source>
        <dbReference type="Google" id="ProtNLM"/>
    </source>
</evidence>
<evidence type="ECO:0000313" key="2">
    <source>
        <dbReference type="EMBL" id="MCQ8185336.1"/>
    </source>
</evidence>
<name>A0A9X2L9A8_9PROT</name>
<dbReference type="EMBL" id="JANIBC010000004">
    <property type="protein sequence ID" value="MCQ8185336.1"/>
    <property type="molecule type" value="Genomic_DNA"/>
</dbReference>
<dbReference type="Proteomes" id="UP001142610">
    <property type="component" value="Unassembled WGS sequence"/>
</dbReference>
<organism evidence="2 3">
    <name type="scientific">Parvularcula maris</name>
    <dbReference type="NCBI Taxonomy" id="2965077"/>
    <lineage>
        <taxon>Bacteria</taxon>
        <taxon>Pseudomonadati</taxon>
        <taxon>Pseudomonadota</taxon>
        <taxon>Alphaproteobacteria</taxon>
        <taxon>Parvularculales</taxon>
        <taxon>Parvularculaceae</taxon>
        <taxon>Parvularcula</taxon>
    </lineage>
</organism>
<keyword evidence="1" id="KW-1133">Transmembrane helix</keyword>
<protein>
    <recommendedName>
        <fullName evidence="4">PepSY domain-containing protein</fullName>
    </recommendedName>
</protein>
<feature type="transmembrane region" description="Helical" evidence="1">
    <location>
        <begin position="12"/>
        <end position="38"/>
    </location>
</feature>